<accession>A0ABP9HMW0</accession>
<protein>
    <submittedName>
        <fullName evidence="1">Uncharacterized protein</fullName>
    </submittedName>
</protein>
<gene>
    <name evidence="1" type="ORF">GCM10023205_46040</name>
</gene>
<comment type="caution">
    <text evidence="1">The sequence shown here is derived from an EMBL/GenBank/DDBJ whole genome shotgun (WGS) entry which is preliminary data.</text>
</comment>
<evidence type="ECO:0000313" key="1">
    <source>
        <dbReference type="EMBL" id="GAA4974230.1"/>
    </source>
</evidence>
<dbReference type="Proteomes" id="UP001500466">
    <property type="component" value="Unassembled WGS sequence"/>
</dbReference>
<reference evidence="2" key="1">
    <citation type="journal article" date="2019" name="Int. J. Syst. Evol. Microbiol.">
        <title>The Global Catalogue of Microorganisms (GCM) 10K type strain sequencing project: providing services to taxonomists for standard genome sequencing and annotation.</title>
        <authorList>
            <consortium name="The Broad Institute Genomics Platform"/>
            <consortium name="The Broad Institute Genome Sequencing Center for Infectious Disease"/>
            <person name="Wu L."/>
            <person name="Ma J."/>
        </authorList>
    </citation>
    <scope>NUCLEOTIDE SEQUENCE [LARGE SCALE GENOMIC DNA]</scope>
    <source>
        <strain evidence="2">JCM 17986</strain>
    </source>
</reference>
<keyword evidence="2" id="KW-1185">Reference proteome</keyword>
<organism evidence="1 2">
    <name type="scientific">Yinghuangia aomiensis</name>
    <dbReference type="NCBI Taxonomy" id="676205"/>
    <lineage>
        <taxon>Bacteria</taxon>
        <taxon>Bacillati</taxon>
        <taxon>Actinomycetota</taxon>
        <taxon>Actinomycetes</taxon>
        <taxon>Kitasatosporales</taxon>
        <taxon>Streptomycetaceae</taxon>
        <taxon>Yinghuangia</taxon>
    </lineage>
</organism>
<evidence type="ECO:0000313" key="2">
    <source>
        <dbReference type="Proteomes" id="UP001500466"/>
    </source>
</evidence>
<proteinExistence type="predicted"/>
<name>A0ABP9HMW0_9ACTN</name>
<dbReference type="EMBL" id="BAABHS010000016">
    <property type="protein sequence ID" value="GAA4974230.1"/>
    <property type="molecule type" value="Genomic_DNA"/>
</dbReference>
<sequence length="43" mass="4489">MKYAGLVNKRAVAVLQPGEAAVFAVLVKPRAVVKGPVDALVNE</sequence>